<evidence type="ECO:0000313" key="7">
    <source>
        <dbReference type="EMBL" id="GAA4936300.1"/>
    </source>
</evidence>
<dbReference type="PROSITE" id="PS50123">
    <property type="entry name" value="CHER"/>
    <property type="match status" value="1"/>
</dbReference>
<dbReference type="InterPro" id="IPR022642">
    <property type="entry name" value="CheR_C"/>
</dbReference>
<dbReference type="Gene3D" id="3.40.50.150">
    <property type="entry name" value="Vaccinia Virus protein VP39"/>
    <property type="match status" value="1"/>
</dbReference>
<dbReference type="PRINTS" id="PR00996">
    <property type="entry name" value="CHERMTFRASE"/>
</dbReference>
<keyword evidence="5" id="KW-0949">S-adenosyl-L-methionine</keyword>
<gene>
    <name evidence="7" type="primary">cheR_1</name>
    <name evidence="7" type="ORF">GCM10025791_12500</name>
</gene>
<dbReference type="InterPro" id="IPR000780">
    <property type="entry name" value="CheR_MeTrfase"/>
</dbReference>
<dbReference type="InterPro" id="IPR022641">
    <property type="entry name" value="CheR_N"/>
</dbReference>
<reference evidence="8" key="1">
    <citation type="journal article" date="2019" name="Int. J. Syst. Evol. Microbiol.">
        <title>The Global Catalogue of Microorganisms (GCM) 10K type strain sequencing project: providing services to taxonomists for standard genome sequencing and annotation.</title>
        <authorList>
            <consortium name="The Broad Institute Genomics Platform"/>
            <consortium name="The Broad Institute Genome Sequencing Center for Infectious Disease"/>
            <person name="Wu L."/>
            <person name="Ma J."/>
        </authorList>
    </citation>
    <scope>NUCLEOTIDE SEQUENCE [LARGE SCALE GENOMIC DNA]</scope>
    <source>
        <strain evidence="8">JCM 19134</strain>
    </source>
</reference>
<dbReference type="RefSeq" id="WP_345418733.1">
    <property type="nucleotide sequence ID" value="NZ_AP031496.1"/>
</dbReference>
<evidence type="ECO:0000256" key="4">
    <source>
        <dbReference type="ARBA" id="ARBA00022679"/>
    </source>
</evidence>
<feature type="domain" description="CheR-type methyltransferase" evidence="6">
    <location>
        <begin position="11"/>
        <end position="291"/>
    </location>
</feature>
<dbReference type="EMBL" id="BAABLX010000007">
    <property type="protein sequence ID" value="GAA4936300.1"/>
    <property type="molecule type" value="Genomic_DNA"/>
</dbReference>
<keyword evidence="3" id="KW-0489">Methyltransferase</keyword>
<dbReference type="InterPro" id="IPR029063">
    <property type="entry name" value="SAM-dependent_MTases_sf"/>
</dbReference>
<evidence type="ECO:0000256" key="1">
    <source>
        <dbReference type="ARBA" id="ARBA00001541"/>
    </source>
</evidence>
<comment type="caution">
    <text evidence="7">The sequence shown here is derived from an EMBL/GenBank/DDBJ whole genome shotgun (WGS) entry which is preliminary data.</text>
</comment>
<dbReference type="PANTHER" id="PTHR24422">
    <property type="entry name" value="CHEMOTAXIS PROTEIN METHYLTRANSFERASE"/>
    <property type="match status" value="1"/>
</dbReference>
<comment type="catalytic activity">
    <reaction evidence="1">
        <text>L-glutamyl-[protein] + S-adenosyl-L-methionine = [protein]-L-glutamate 5-O-methyl ester + S-adenosyl-L-homocysteine</text>
        <dbReference type="Rhea" id="RHEA:24452"/>
        <dbReference type="Rhea" id="RHEA-COMP:10208"/>
        <dbReference type="Rhea" id="RHEA-COMP:10311"/>
        <dbReference type="ChEBI" id="CHEBI:29973"/>
        <dbReference type="ChEBI" id="CHEBI:57856"/>
        <dbReference type="ChEBI" id="CHEBI:59789"/>
        <dbReference type="ChEBI" id="CHEBI:82795"/>
        <dbReference type="EC" id="2.1.1.80"/>
    </reaction>
</comment>
<protein>
    <recommendedName>
        <fullName evidence="2">protein-glutamate O-methyltransferase</fullName>
        <ecNumber evidence="2">2.1.1.80</ecNumber>
    </recommendedName>
</protein>
<dbReference type="EC" id="2.1.1.80" evidence="2"/>
<dbReference type="CDD" id="cd02440">
    <property type="entry name" value="AdoMet_MTases"/>
    <property type="match status" value="1"/>
</dbReference>
<name>A0AAV3TZR0_9ALTE</name>
<dbReference type="Pfam" id="PF01739">
    <property type="entry name" value="CheR"/>
    <property type="match status" value="1"/>
</dbReference>
<dbReference type="GO" id="GO:0008983">
    <property type="term" value="F:protein-glutamate O-methyltransferase activity"/>
    <property type="evidence" value="ECO:0007669"/>
    <property type="project" value="UniProtKB-EC"/>
</dbReference>
<evidence type="ECO:0000256" key="2">
    <source>
        <dbReference type="ARBA" id="ARBA00012534"/>
    </source>
</evidence>
<proteinExistence type="predicted"/>
<dbReference type="AlphaFoldDB" id="A0AAV3TZR0"/>
<keyword evidence="4" id="KW-0808">Transferase</keyword>
<dbReference type="Pfam" id="PF03705">
    <property type="entry name" value="CheR_N"/>
    <property type="match status" value="1"/>
</dbReference>
<dbReference type="Proteomes" id="UP001409585">
    <property type="component" value="Unassembled WGS sequence"/>
</dbReference>
<dbReference type="SUPFAM" id="SSF47757">
    <property type="entry name" value="Chemotaxis receptor methyltransferase CheR, N-terminal domain"/>
    <property type="match status" value="1"/>
</dbReference>
<evidence type="ECO:0000259" key="6">
    <source>
        <dbReference type="PROSITE" id="PS50123"/>
    </source>
</evidence>
<sequence length="291" mass="33044">MKPDDPKLTSENELLTNIDPAEFDQFRNLLETASGIHLPTSKQYLVATRLRRIMHDHSFGTLRQLIDNLKQSGPTGLKAQVVEAMTTNETFWFRDSYPFHYLSNELLPQWLSKPLNQRIRVWCAACSSGQEPYSLAMIAAEYARKHSLAAPPIEIMATDISEAMLTRCRSGIYDHLELTRGLSNTLLTRYFDDVGEGSWQVKDALRKQINFRRLNLVESFSSFGRFDIVFCRNVLIYFSADLKTDILARIHQQLQPEGVLFLGASEGLGNASSLFSMVQCNPGIAYRSVQK</sequence>
<dbReference type="PANTHER" id="PTHR24422:SF21">
    <property type="entry name" value="CHEMOTAXIS PROTEIN METHYLTRANSFERASE 1"/>
    <property type="match status" value="1"/>
</dbReference>
<dbReference type="InterPro" id="IPR050903">
    <property type="entry name" value="Bact_Chemotaxis_MeTrfase"/>
</dbReference>
<dbReference type="SUPFAM" id="SSF53335">
    <property type="entry name" value="S-adenosyl-L-methionine-dependent methyltransferases"/>
    <property type="match status" value="1"/>
</dbReference>
<evidence type="ECO:0000313" key="8">
    <source>
        <dbReference type="Proteomes" id="UP001409585"/>
    </source>
</evidence>
<dbReference type="Gene3D" id="1.10.155.10">
    <property type="entry name" value="Chemotaxis receptor methyltransferase CheR, N-terminal domain"/>
    <property type="match status" value="1"/>
</dbReference>
<dbReference type="InterPro" id="IPR036804">
    <property type="entry name" value="CheR_N_sf"/>
</dbReference>
<accession>A0AAV3TZR0</accession>
<evidence type="ECO:0000256" key="3">
    <source>
        <dbReference type="ARBA" id="ARBA00022603"/>
    </source>
</evidence>
<keyword evidence="8" id="KW-1185">Reference proteome</keyword>
<dbReference type="GO" id="GO:0032259">
    <property type="term" value="P:methylation"/>
    <property type="evidence" value="ECO:0007669"/>
    <property type="project" value="UniProtKB-KW"/>
</dbReference>
<evidence type="ECO:0000256" key="5">
    <source>
        <dbReference type="ARBA" id="ARBA00022691"/>
    </source>
</evidence>
<dbReference type="SMART" id="SM00138">
    <property type="entry name" value="MeTrc"/>
    <property type="match status" value="1"/>
</dbReference>
<organism evidence="7 8">
    <name type="scientific">Halioxenophilus aromaticivorans</name>
    <dbReference type="NCBI Taxonomy" id="1306992"/>
    <lineage>
        <taxon>Bacteria</taxon>
        <taxon>Pseudomonadati</taxon>
        <taxon>Pseudomonadota</taxon>
        <taxon>Gammaproteobacteria</taxon>
        <taxon>Alteromonadales</taxon>
        <taxon>Alteromonadaceae</taxon>
        <taxon>Halioxenophilus</taxon>
    </lineage>
</organism>